<dbReference type="EMBL" id="DRNO01000208">
    <property type="protein sequence ID" value="HFC03840.1"/>
    <property type="molecule type" value="Genomic_DNA"/>
</dbReference>
<dbReference type="Proteomes" id="UP000885722">
    <property type="component" value="Unassembled WGS sequence"/>
</dbReference>
<evidence type="ECO:0000256" key="5">
    <source>
        <dbReference type="ARBA" id="ARBA00023315"/>
    </source>
</evidence>
<dbReference type="CDD" id="cd03352">
    <property type="entry name" value="LbH_LpxD"/>
    <property type="match status" value="1"/>
</dbReference>
<keyword evidence="3" id="KW-0808">Transferase</keyword>
<keyword evidence="4" id="KW-0443">Lipid metabolism</keyword>
<dbReference type="GO" id="GO:0016020">
    <property type="term" value="C:membrane"/>
    <property type="evidence" value="ECO:0007669"/>
    <property type="project" value="GOC"/>
</dbReference>
<dbReference type="PANTHER" id="PTHR43378:SF2">
    <property type="entry name" value="UDP-3-O-ACYLGLUCOSAMINE N-ACYLTRANSFERASE 1, MITOCHONDRIAL-RELATED"/>
    <property type="match status" value="1"/>
</dbReference>
<gene>
    <name evidence="6" type="ORF">ENJ74_03095</name>
</gene>
<evidence type="ECO:0000313" key="6">
    <source>
        <dbReference type="EMBL" id="HFC03840.1"/>
    </source>
</evidence>
<evidence type="ECO:0000256" key="4">
    <source>
        <dbReference type="ARBA" id="ARBA00023098"/>
    </source>
</evidence>
<dbReference type="GO" id="GO:0016410">
    <property type="term" value="F:N-acyltransferase activity"/>
    <property type="evidence" value="ECO:0007669"/>
    <property type="project" value="InterPro"/>
</dbReference>
<comment type="caution">
    <text evidence="6">The sequence shown here is derived from an EMBL/GenBank/DDBJ whole genome shotgun (WGS) entry which is preliminary data.</text>
</comment>
<dbReference type="GO" id="GO:0009245">
    <property type="term" value="P:lipid A biosynthetic process"/>
    <property type="evidence" value="ECO:0007669"/>
    <property type="project" value="UniProtKB-KW"/>
</dbReference>
<reference evidence="6" key="1">
    <citation type="journal article" date="2020" name="mSystems">
        <title>Genome- and Community-Level Interaction Insights into Carbon Utilization and Element Cycling Functions of Hydrothermarchaeota in Hydrothermal Sediment.</title>
        <authorList>
            <person name="Zhou Z."/>
            <person name="Liu Y."/>
            <person name="Xu W."/>
            <person name="Pan J."/>
            <person name="Luo Z.H."/>
            <person name="Li M."/>
        </authorList>
    </citation>
    <scope>NUCLEOTIDE SEQUENCE [LARGE SCALE GENOMIC DNA]</scope>
    <source>
        <strain evidence="6">HyVt-513</strain>
    </source>
</reference>
<keyword evidence="1" id="KW-0444">Lipid biosynthesis</keyword>
<dbReference type="Pfam" id="PF00132">
    <property type="entry name" value="Hexapep"/>
    <property type="match status" value="1"/>
</dbReference>
<dbReference type="InterPro" id="IPR007691">
    <property type="entry name" value="LpxD"/>
</dbReference>
<proteinExistence type="predicted"/>
<evidence type="ECO:0000256" key="1">
    <source>
        <dbReference type="ARBA" id="ARBA00022516"/>
    </source>
</evidence>
<evidence type="ECO:0000256" key="3">
    <source>
        <dbReference type="ARBA" id="ARBA00022679"/>
    </source>
</evidence>
<organism evidence="6">
    <name type="scientific">Nitratifractor salsuginis</name>
    <dbReference type="NCBI Taxonomy" id="269261"/>
    <lineage>
        <taxon>Bacteria</taxon>
        <taxon>Pseudomonadati</taxon>
        <taxon>Campylobacterota</taxon>
        <taxon>Epsilonproteobacteria</taxon>
        <taxon>Campylobacterales</taxon>
        <taxon>Sulfurovaceae</taxon>
        <taxon>Nitratifractor</taxon>
    </lineage>
</organism>
<keyword evidence="2" id="KW-0441">Lipid A biosynthesis</keyword>
<dbReference type="AlphaFoldDB" id="A0A7V2WLI7"/>
<dbReference type="Gene3D" id="2.160.10.10">
    <property type="entry name" value="Hexapeptide repeat proteins"/>
    <property type="match status" value="1"/>
</dbReference>
<name>A0A7V2WLI7_9BACT</name>
<accession>A0A7V2WLI7</accession>
<dbReference type="InterPro" id="IPR011004">
    <property type="entry name" value="Trimer_LpxA-like_sf"/>
</dbReference>
<sequence>HIKIHQLGGVKIGDQVEIGANTTIDRGALGDTVIASGTKIDNLVQIGHNCEIGENSLIVAQTGISGSTRLGRNVVMGGQSATAGHLEIGDFATLAARSGVTKSLEGGQTYAGFPVIDIRLWRRQQAALMRLTKGKSSK</sequence>
<feature type="non-terminal residue" evidence="6">
    <location>
        <position position="1"/>
    </location>
</feature>
<keyword evidence="5" id="KW-0012">Acyltransferase</keyword>
<protein>
    <submittedName>
        <fullName evidence="6">UDP-3-O-(3-hydroxymyristoyl)glucosamine N-acyltransferase</fullName>
    </submittedName>
</protein>
<evidence type="ECO:0000256" key="2">
    <source>
        <dbReference type="ARBA" id="ARBA00022556"/>
    </source>
</evidence>
<dbReference type="PANTHER" id="PTHR43378">
    <property type="entry name" value="UDP-3-O-ACYLGLUCOSAMINE N-ACYLTRANSFERASE"/>
    <property type="match status" value="1"/>
</dbReference>
<dbReference type="SUPFAM" id="SSF51161">
    <property type="entry name" value="Trimeric LpxA-like enzymes"/>
    <property type="match status" value="1"/>
</dbReference>
<dbReference type="InterPro" id="IPR001451">
    <property type="entry name" value="Hexapep"/>
</dbReference>